<proteinExistence type="predicted"/>
<gene>
    <name evidence="1" type="ORF">METZ01_LOCUS501645</name>
</gene>
<dbReference type="EMBL" id="UINC01220747">
    <property type="protein sequence ID" value="SVE48791.1"/>
    <property type="molecule type" value="Genomic_DNA"/>
</dbReference>
<evidence type="ECO:0000313" key="1">
    <source>
        <dbReference type="EMBL" id="SVE48791.1"/>
    </source>
</evidence>
<reference evidence="1" key="1">
    <citation type="submission" date="2018-05" db="EMBL/GenBank/DDBJ databases">
        <authorList>
            <person name="Lanie J.A."/>
            <person name="Ng W.-L."/>
            <person name="Kazmierczak K.M."/>
            <person name="Andrzejewski T.M."/>
            <person name="Davidsen T.M."/>
            <person name="Wayne K.J."/>
            <person name="Tettelin H."/>
            <person name="Glass J.I."/>
            <person name="Rusch D."/>
            <person name="Podicherti R."/>
            <person name="Tsui H.-C.T."/>
            <person name="Winkler M.E."/>
        </authorList>
    </citation>
    <scope>NUCLEOTIDE SEQUENCE</scope>
</reference>
<sequence length="29" mass="3395">MIKMEKFKVRLTPVPQVLIKLNVIKGNKE</sequence>
<protein>
    <submittedName>
        <fullName evidence="1">Uncharacterized protein</fullName>
    </submittedName>
</protein>
<accession>A0A383DWC3</accession>
<organism evidence="1">
    <name type="scientific">marine metagenome</name>
    <dbReference type="NCBI Taxonomy" id="408172"/>
    <lineage>
        <taxon>unclassified sequences</taxon>
        <taxon>metagenomes</taxon>
        <taxon>ecological metagenomes</taxon>
    </lineage>
</organism>
<name>A0A383DWC3_9ZZZZ</name>
<dbReference type="AlphaFoldDB" id="A0A383DWC3"/>